<evidence type="ECO:0000313" key="2">
    <source>
        <dbReference type="Proteomes" id="UP001165306"/>
    </source>
</evidence>
<sequence length="66" mass="7346">MSQQLDRERLLAVLQQGLGPAPAGMDSRVFQQFCANIVDAILDALAEHERQSHQPAPEFGEAEREE</sequence>
<dbReference type="Proteomes" id="UP001165306">
    <property type="component" value="Unassembled WGS sequence"/>
</dbReference>
<gene>
    <name evidence="1" type="ORF">NET02_10260</name>
</gene>
<dbReference type="AlphaFoldDB" id="A0AA41WB82"/>
<dbReference type="EMBL" id="JAMSLR010000006">
    <property type="protein sequence ID" value="MCM8749531.1"/>
    <property type="molecule type" value="Genomic_DNA"/>
</dbReference>
<accession>A0AA41WB82</accession>
<evidence type="ECO:0000313" key="1">
    <source>
        <dbReference type="EMBL" id="MCM8749531.1"/>
    </source>
</evidence>
<dbReference type="RefSeq" id="WP_284057313.1">
    <property type="nucleotide sequence ID" value="NZ_JAMSLR010000006.1"/>
</dbReference>
<comment type="caution">
    <text evidence="1">The sequence shown here is derived from an EMBL/GenBank/DDBJ whole genome shotgun (WGS) entry which is preliminary data.</text>
</comment>
<keyword evidence="2" id="KW-1185">Reference proteome</keyword>
<name>A0AA41WB82_9BACT</name>
<proteinExistence type="predicted"/>
<protein>
    <submittedName>
        <fullName evidence="1">Uncharacterized protein</fullName>
    </submittedName>
</protein>
<reference evidence="1" key="1">
    <citation type="submission" date="2022-06" db="EMBL/GenBank/DDBJ databases">
        <title>CFH 74404 Thermomicrobiaceae sp.</title>
        <authorList>
            <person name="Ming H."/>
            <person name="Li W.-J."/>
            <person name="Zhao Z."/>
        </authorList>
    </citation>
    <scope>NUCLEOTIDE SEQUENCE</scope>
    <source>
        <strain evidence="1">CFH 74404</strain>
    </source>
</reference>
<organism evidence="1 2">
    <name type="scientific">Thermalbibacter longus</name>
    <dbReference type="NCBI Taxonomy" id="2951981"/>
    <lineage>
        <taxon>Bacteria</taxon>
        <taxon>Pseudomonadati</taxon>
        <taxon>Thermomicrobiota</taxon>
        <taxon>Thermomicrobia</taxon>
        <taxon>Thermomicrobiales</taxon>
        <taxon>Thermomicrobiaceae</taxon>
        <taxon>Thermalbibacter</taxon>
    </lineage>
</organism>